<accession>A0A7W8JG14</accession>
<keyword evidence="2" id="KW-0489">Methyltransferase</keyword>
<dbReference type="InterPro" id="IPR013216">
    <property type="entry name" value="Methyltransf_11"/>
</dbReference>
<dbReference type="GO" id="GO:0008757">
    <property type="term" value="F:S-adenosylmethionine-dependent methyltransferase activity"/>
    <property type="evidence" value="ECO:0007669"/>
    <property type="project" value="InterPro"/>
</dbReference>
<proteinExistence type="predicted"/>
<dbReference type="Gene3D" id="3.40.50.150">
    <property type="entry name" value="Vaccinia Virus protein VP39"/>
    <property type="match status" value="1"/>
</dbReference>
<sequence>MITAEECVLYKEFVEKYQGYLYPLLGARLARDYNKINGIIIDMGTGPGYLTTQLAKRTGAKVHAVDINPAMHELTQKLTTDMGLNNLVSLDLEDVHNLSYPDNFADYIVSYSCLHHWEDPVLGIKECYRVLSIGGKIVILDTLPTNKKNLDILQEKIKEAQYFRFVKEALEESYSLNEVDEFVKLAGIENYSLGIFGFHPEDLVDCMDDLESVDFWDFEGSQPKVETWILTITK</sequence>
<feature type="domain" description="Methyltransferase type 11" evidence="1">
    <location>
        <begin position="42"/>
        <end position="139"/>
    </location>
</feature>
<evidence type="ECO:0000259" key="1">
    <source>
        <dbReference type="Pfam" id="PF08241"/>
    </source>
</evidence>
<evidence type="ECO:0000313" key="3">
    <source>
        <dbReference type="Proteomes" id="UP000583699"/>
    </source>
</evidence>
<comment type="caution">
    <text evidence="2">The sequence shown here is derived from an EMBL/GenBank/DDBJ whole genome shotgun (WGS) entry which is preliminary data.</text>
</comment>
<evidence type="ECO:0000313" key="2">
    <source>
        <dbReference type="EMBL" id="MBB5356412.1"/>
    </source>
</evidence>
<dbReference type="RefSeq" id="WP_183244115.1">
    <property type="nucleotide sequence ID" value="NZ_JACHEQ010000015.1"/>
</dbReference>
<keyword evidence="3" id="KW-1185">Reference proteome</keyword>
<keyword evidence="2" id="KW-0808">Transferase</keyword>
<dbReference type="EMBL" id="JACHEQ010000015">
    <property type="protein sequence ID" value="MBB5356412.1"/>
    <property type="molecule type" value="Genomic_DNA"/>
</dbReference>
<dbReference type="PANTHER" id="PTHR43591">
    <property type="entry name" value="METHYLTRANSFERASE"/>
    <property type="match status" value="1"/>
</dbReference>
<name>A0A7W8JG14_9BACL</name>
<protein>
    <submittedName>
        <fullName evidence="2">Ubiquinone/menaquinone biosynthesis C-methylase UbiE</fullName>
    </submittedName>
</protein>
<organism evidence="2 3">
    <name type="scientific">Anoxybacillus mongoliensis</name>
    <dbReference type="NCBI Taxonomy" id="452565"/>
    <lineage>
        <taxon>Bacteria</taxon>
        <taxon>Bacillati</taxon>
        <taxon>Bacillota</taxon>
        <taxon>Bacilli</taxon>
        <taxon>Bacillales</taxon>
        <taxon>Anoxybacillaceae</taxon>
        <taxon>Anoxybacillus</taxon>
    </lineage>
</organism>
<dbReference type="InterPro" id="IPR029063">
    <property type="entry name" value="SAM-dependent_MTases_sf"/>
</dbReference>
<reference evidence="2 3" key="1">
    <citation type="submission" date="2020-08" db="EMBL/GenBank/DDBJ databases">
        <title>Genomic Encyclopedia of Type Strains, Phase IV (KMG-IV): sequencing the most valuable type-strain genomes for metagenomic binning, comparative biology and taxonomic classification.</title>
        <authorList>
            <person name="Goeker M."/>
        </authorList>
    </citation>
    <scope>NUCLEOTIDE SEQUENCE [LARGE SCALE GENOMIC DNA]</scope>
    <source>
        <strain evidence="2 3">DSM 19169</strain>
    </source>
</reference>
<dbReference type="GO" id="GO:0032259">
    <property type="term" value="P:methylation"/>
    <property type="evidence" value="ECO:0007669"/>
    <property type="project" value="UniProtKB-KW"/>
</dbReference>
<dbReference type="SUPFAM" id="SSF53335">
    <property type="entry name" value="S-adenosyl-L-methionine-dependent methyltransferases"/>
    <property type="match status" value="1"/>
</dbReference>
<dbReference type="Pfam" id="PF08241">
    <property type="entry name" value="Methyltransf_11"/>
    <property type="match status" value="1"/>
</dbReference>
<gene>
    <name evidence="2" type="ORF">HNR43_002396</name>
</gene>
<keyword evidence="2" id="KW-0830">Ubiquinone</keyword>
<dbReference type="Proteomes" id="UP000583699">
    <property type="component" value="Unassembled WGS sequence"/>
</dbReference>
<dbReference type="AlphaFoldDB" id="A0A7W8JG14"/>
<dbReference type="PANTHER" id="PTHR43591:SF109">
    <property type="entry name" value="METHYLTRANSFERASE TYPE 11 DOMAIN-CONTAINING PROTEIN"/>
    <property type="match status" value="1"/>
</dbReference>
<dbReference type="CDD" id="cd02440">
    <property type="entry name" value="AdoMet_MTases"/>
    <property type="match status" value="1"/>
</dbReference>